<dbReference type="InterPro" id="IPR025587">
    <property type="entry name" value="DUF4351"/>
</dbReference>
<evidence type="ECO:0000259" key="1">
    <source>
        <dbReference type="Pfam" id="PF14261"/>
    </source>
</evidence>
<protein>
    <submittedName>
        <fullName evidence="2">DUF2887 domain-containing protein</fullName>
    </submittedName>
</protein>
<dbReference type="RefSeq" id="WP_220609603.1">
    <property type="nucleotide sequence ID" value="NZ_CP080598.1"/>
</dbReference>
<organism evidence="2 3">
    <name type="scientific">Sphaerospermopsis torques-reginae ITEP-024</name>
    <dbReference type="NCBI Taxonomy" id="984208"/>
    <lineage>
        <taxon>Bacteria</taxon>
        <taxon>Bacillati</taxon>
        <taxon>Cyanobacteriota</taxon>
        <taxon>Cyanophyceae</taxon>
        <taxon>Nostocales</taxon>
        <taxon>Aphanizomenonaceae</taxon>
        <taxon>Sphaerospermopsis</taxon>
        <taxon>Sphaerospermopsis torques-reginae</taxon>
    </lineage>
</organism>
<reference evidence="2 3" key="1">
    <citation type="journal article" date="2022" name="J. Am. Chem. Soc.">
        <title>Biosynthesis of Guanitoxin Enables Global Environmental Detection in Freshwater Cyanobacteria.</title>
        <authorList>
            <person name="Lima S.T."/>
            <person name="Fallon T.R."/>
            <person name="Cordoza J.L."/>
            <person name="Chekan J.R."/>
            <person name="Delbaje E."/>
            <person name="Hopiavuori A.R."/>
            <person name="Alvarenga D.O."/>
            <person name="Wood S.M."/>
            <person name="Luhavaya H."/>
            <person name="Baumgartner J.T."/>
            <person name="Dorr F.A."/>
            <person name="Etchegaray A."/>
            <person name="Pinto E."/>
            <person name="McKinnie S.M.K."/>
            <person name="Fiore M.F."/>
            <person name="Moore B.S."/>
        </authorList>
    </citation>
    <scope>NUCLEOTIDE SEQUENCE [LARGE SCALE GENOMIC DNA]</scope>
    <source>
        <strain evidence="2 3">ITEP-024</strain>
    </source>
</reference>
<dbReference type="PANTHER" id="PTHR35586">
    <property type="entry name" value="SLL1691 PROTEIN"/>
    <property type="match status" value="1"/>
</dbReference>
<dbReference type="EMBL" id="CP080598">
    <property type="protein sequence ID" value="QYX31580.1"/>
    <property type="molecule type" value="Genomic_DNA"/>
</dbReference>
<evidence type="ECO:0000313" key="3">
    <source>
        <dbReference type="Proteomes" id="UP000826540"/>
    </source>
</evidence>
<gene>
    <name evidence="2" type="ORF">K2F26_22770</name>
</gene>
<dbReference type="PANTHER" id="PTHR35586:SF2">
    <property type="entry name" value="SLL1542 PROTEIN"/>
    <property type="match status" value="1"/>
</dbReference>
<name>A0ABX8WYW7_9CYAN</name>
<keyword evidence="3" id="KW-1185">Reference proteome</keyword>
<dbReference type="Pfam" id="PF11103">
    <property type="entry name" value="DUF2887"/>
    <property type="match status" value="1"/>
</dbReference>
<sequence length="275" mass="32454">MRRDTIFYQLFKQFPSLIFELVDEKPPTAAEYQFDSIEVKETAFRIDGVFLPPDHANPKIAFFSEIQFQKDDDLYHRFFTEIFTFLYRHQVRYDNWYGVIIFPSRSLEPSNYLIHDVLVDSYKVKRIYLDELGDLENQPLGIGLMLLTTTPEDKAIEAAQFLLRKTKNTEVDIFEQEAIIDLVTKIIAYKFKFSREEIEAMLIPTEEPRAVREWKEIGLETGERNIVMRLLNRRFGTVSQELLTKVQGLTREQIETLAEDLLDFSVVSDLEKRKF</sequence>
<accession>A0ABX8WYW7</accession>
<dbReference type="Proteomes" id="UP000826540">
    <property type="component" value="Chromosome"/>
</dbReference>
<evidence type="ECO:0000313" key="2">
    <source>
        <dbReference type="EMBL" id="QYX31580.1"/>
    </source>
</evidence>
<feature type="domain" description="DUF4351" evidence="1">
    <location>
        <begin position="218"/>
        <end position="272"/>
    </location>
</feature>
<dbReference type="InterPro" id="IPR022573">
    <property type="entry name" value="DUF2887"/>
</dbReference>
<dbReference type="Pfam" id="PF14261">
    <property type="entry name" value="DUF4351"/>
    <property type="match status" value="1"/>
</dbReference>
<proteinExistence type="predicted"/>